<proteinExistence type="predicted"/>
<protein>
    <submittedName>
        <fullName evidence="2">Uncharacterized protein</fullName>
    </submittedName>
</protein>
<accession>A0AA36JL60</accession>
<evidence type="ECO:0000313" key="3">
    <source>
        <dbReference type="Proteomes" id="UP001178507"/>
    </source>
</evidence>
<sequence length="164" mass="18563">MLGAVLAAGVCAFVAGLCCAWKVIGRMRNKRDQEMFLQDADEINRVANLPEDMSALPAEYYTWDHNTDLPPEVFVHKHEAEQSSTLDSEEPSVPADLPDPEEMLHKWNPDDMDVDMMEEEEEVNRNRPADSSPGLPPHAEDPVEEPRLFSDEEDVEIELQLANF</sequence>
<evidence type="ECO:0000313" key="2">
    <source>
        <dbReference type="EMBL" id="CAJ1408258.1"/>
    </source>
</evidence>
<reference evidence="2" key="1">
    <citation type="submission" date="2023-08" db="EMBL/GenBank/DDBJ databases">
        <authorList>
            <person name="Chen Y."/>
            <person name="Shah S."/>
            <person name="Dougan E. K."/>
            <person name="Thang M."/>
            <person name="Chan C."/>
        </authorList>
    </citation>
    <scope>NUCLEOTIDE SEQUENCE</scope>
</reference>
<gene>
    <name evidence="2" type="ORF">EVOR1521_LOCUS29744</name>
</gene>
<feature type="region of interest" description="Disordered" evidence="1">
    <location>
        <begin position="78"/>
        <end position="152"/>
    </location>
</feature>
<dbReference type="AlphaFoldDB" id="A0AA36JL60"/>
<comment type="caution">
    <text evidence="2">The sequence shown here is derived from an EMBL/GenBank/DDBJ whole genome shotgun (WGS) entry which is preliminary data.</text>
</comment>
<keyword evidence="3" id="KW-1185">Reference proteome</keyword>
<feature type="compositionally biased region" description="Acidic residues" evidence="1">
    <location>
        <begin position="110"/>
        <end position="122"/>
    </location>
</feature>
<evidence type="ECO:0000256" key="1">
    <source>
        <dbReference type="SAM" id="MobiDB-lite"/>
    </source>
</evidence>
<dbReference type="Proteomes" id="UP001178507">
    <property type="component" value="Unassembled WGS sequence"/>
</dbReference>
<dbReference type="EMBL" id="CAUJNA010003711">
    <property type="protein sequence ID" value="CAJ1408258.1"/>
    <property type="molecule type" value="Genomic_DNA"/>
</dbReference>
<organism evidence="2 3">
    <name type="scientific">Effrenium voratum</name>
    <dbReference type="NCBI Taxonomy" id="2562239"/>
    <lineage>
        <taxon>Eukaryota</taxon>
        <taxon>Sar</taxon>
        <taxon>Alveolata</taxon>
        <taxon>Dinophyceae</taxon>
        <taxon>Suessiales</taxon>
        <taxon>Symbiodiniaceae</taxon>
        <taxon>Effrenium</taxon>
    </lineage>
</organism>
<feature type="compositionally biased region" description="Basic and acidic residues" evidence="1">
    <location>
        <begin position="138"/>
        <end position="150"/>
    </location>
</feature>
<name>A0AA36JL60_9DINO</name>